<gene>
    <name evidence="1" type="ORF">EYC84_005980</name>
</gene>
<dbReference type="EMBL" id="VICG01000003">
    <property type="protein sequence ID" value="KAA8574526.1"/>
    <property type="molecule type" value="Genomic_DNA"/>
</dbReference>
<dbReference type="AlphaFoldDB" id="A0A5M9K308"/>
<evidence type="ECO:0000313" key="2">
    <source>
        <dbReference type="Proteomes" id="UP000322873"/>
    </source>
</evidence>
<keyword evidence="2" id="KW-1185">Reference proteome</keyword>
<comment type="caution">
    <text evidence="1">The sequence shown here is derived from an EMBL/GenBank/DDBJ whole genome shotgun (WGS) entry which is preliminary data.</text>
</comment>
<protein>
    <submittedName>
        <fullName evidence="1">Uncharacterized protein</fullName>
    </submittedName>
</protein>
<reference evidence="1 2" key="1">
    <citation type="submission" date="2019-06" db="EMBL/GenBank/DDBJ databases">
        <title>Genome Sequence of the Brown Rot Fungal Pathogen Monilinia fructicola.</title>
        <authorList>
            <person name="De Miccolis Angelini R.M."/>
            <person name="Landi L."/>
            <person name="Abate D."/>
            <person name="Pollastro S."/>
            <person name="Romanazzi G."/>
            <person name="Faretra F."/>
        </authorList>
    </citation>
    <scope>NUCLEOTIDE SEQUENCE [LARGE SCALE GENOMIC DNA]</scope>
    <source>
        <strain evidence="1 2">Mfrc123</strain>
    </source>
</reference>
<sequence>MGSRWEKISSLSSFGRVGSVGFSCCCSCPSSVSVSASASLTSSSFSSVAWERDCDAWRRWEGMGMGTILSLRVISGLGTMDSLRVISGVTSNVQWVSSLTSTSASSESEEMAEVFSVSVLDSDSHSVPCVKLGTPDQVRMKEEEVVVKVVEVMRSRSIDSRPRLEEAGSELGVEVDEEVWGDMVNFSTGWVFQKMG</sequence>
<name>A0A5M9K308_MONFR</name>
<organism evidence="1 2">
    <name type="scientific">Monilinia fructicola</name>
    <name type="common">Brown rot fungus</name>
    <name type="synonym">Ciboria fructicola</name>
    <dbReference type="NCBI Taxonomy" id="38448"/>
    <lineage>
        <taxon>Eukaryota</taxon>
        <taxon>Fungi</taxon>
        <taxon>Dikarya</taxon>
        <taxon>Ascomycota</taxon>
        <taxon>Pezizomycotina</taxon>
        <taxon>Leotiomycetes</taxon>
        <taxon>Helotiales</taxon>
        <taxon>Sclerotiniaceae</taxon>
        <taxon>Monilinia</taxon>
    </lineage>
</organism>
<evidence type="ECO:0000313" key="1">
    <source>
        <dbReference type="EMBL" id="KAA8574526.1"/>
    </source>
</evidence>
<accession>A0A5M9K308</accession>
<proteinExistence type="predicted"/>
<dbReference type="Proteomes" id="UP000322873">
    <property type="component" value="Unassembled WGS sequence"/>
</dbReference>